<dbReference type="Proteomes" id="UP001479436">
    <property type="component" value="Unassembled WGS sequence"/>
</dbReference>
<evidence type="ECO:0000256" key="4">
    <source>
        <dbReference type="ARBA" id="ARBA00022691"/>
    </source>
</evidence>
<dbReference type="CDD" id="cd02440">
    <property type="entry name" value="AdoMet_MTases"/>
    <property type="match status" value="1"/>
</dbReference>
<dbReference type="PROSITE" id="PS51585">
    <property type="entry name" value="SAM_MT_TPMT"/>
    <property type="match status" value="1"/>
</dbReference>
<sequence>MSNAEENFEKRFERWDRLWKEGTTGWDGGEVSPALVQLLEERKFELPEGKGIVPGCGKGYDVAYFSSHDRDVIGLDISPSAVEIANKYWEEKIQNGKKPVFQLGNFFTDNFATKFGFAYDYTFFCAIDPDIRSQWGERYAEIIKPGGVLIALMYPLDEREGGPPFTVSIPAYKSALERFFDLELIDDCKSHPNREGKEKISVWRRKDN</sequence>
<keyword evidence="6" id="KW-1185">Reference proteome</keyword>
<dbReference type="PANTHER" id="PTHR32183:SF6">
    <property type="entry name" value="CYSTEINE SULFINATE DESULFINASE_CYSTEINE DESULFURASE AND RELATED ENZYMES"/>
    <property type="match status" value="1"/>
</dbReference>
<gene>
    <name evidence="5" type="ORF">K7432_004588</name>
</gene>
<evidence type="ECO:0008006" key="7">
    <source>
        <dbReference type="Google" id="ProtNLM"/>
    </source>
</evidence>
<evidence type="ECO:0000313" key="5">
    <source>
        <dbReference type="EMBL" id="KAK9719761.1"/>
    </source>
</evidence>
<dbReference type="EMBL" id="JASJQH010007036">
    <property type="protein sequence ID" value="KAK9719761.1"/>
    <property type="molecule type" value="Genomic_DNA"/>
</dbReference>
<keyword evidence="1" id="KW-0597">Phosphoprotein</keyword>
<organism evidence="5 6">
    <name type="scientific">Basidiobolus ranarum</name>
    <dbReference type="NCBI Taxonomy" id="34480"/>
    <lineage>
        <taxon>Eukaryota</taxon>
        <taxon>Fungi</taxon>
        <taxon>Fungi incertae sedis</taxon>
        <taxon>Zoopagomycota</taxon>
        <taxon>Entomophthoromycotina</taxon>
        <taxon>Basidiobolomycetes</taxon>
        <taxon>Basidiobolales</taxon>
        <taxon>Basidiobolaceae</taxon>
        <taxon>Basidiobolus</taxon>
    </lineage>
</organism>
<evidence type="ECO:0000256" key="2">
    <source>
        <dbReference type="ARBA" id="ARBA00022603"/>
    </source>
</evidence>
<evidence type="ECO:0000256" key="1">
    <source>
        <dbReference type="ARBA" id="ARBA00022553"/>
    </source>
</evidence>
<dbReference type="Pfam" id="PF05724">
    <property type="entry name" value="TPMT"/>
    <property type="match status" value="1"/>
</dbReference>
<dbReference type="InterPro" id="IPR008854">
    <property type="entry name" value="TPMT"/>
</dbReference>
<accession>A0ABR2W4F7</accession>
<comment type="caution">
    <text evidence="5">The sequence shown here is derived from an EMBL/GenBank/DDBJ whole genome shotgun (WGS) entry which is preliminary data.</text>
</comment>
<protein>
    <recommendedName>
        <fullName evidence="7">Thiopurine S-methyltransferase</fullName>
    </recommendedName>
</protein>
<dbReference type="InterPro" id="IPR029063">
    <property type="entry name" value="SAM-dependent_MTases_sf"/>
</dbReference>
<evidence type="ECO:0000313" key="6">
    <source>
        <dbReference type="Proteomes" id="UP001479436"/>
    </source>
</evidence>
<keyword evidence="2" id="KW-0489">Methyltransferase</keyword>
<proteinExistence type="predicted"/>
<reference evidence="5 6" key="1">
    <citation type="submission" date="2023-04" db="EMBL/GenBank/DDBJ databases">
        <title>Genome of Basidiobolus ranarum AG-B5.</title>
        <authorList>
            <person name="Stajich J.E."/>
            <person name="Carter-House D."/>
            <person name="Gryganskyi A."/>
        </authorList>
    </citation>
    <scope>NUCLEOTIDE SEQUENCE [LARGE SCALE GENOMIC DNA]</scope>
    <source>
        <strain evidence="5 6">AG-B5</strain>
    </source>
</reference>
<keyword evidence="3" id="KW-0808">Transferase</keyword>
<dbReference type="PANTHER" id="PTHR32183">
    <property type="match status" value="1"/>
</dbReference>
<dbReference type="SUPFAM" id="SSF53335">
    <property type="entry name" value="S-adenosyl-L-methionine-dependent methyltransferases"/>
    <property type="match status" value="1"/>
</dbReference>
<dbReference type="Gene3D" id="3.40.50.150">
    <property type="entry name" value="Vaccinia Virus protein VP39"/>
    <property type="match status" value="1"/>
</dbReference>
<keyword evidence="4" id="KW-0949">S-adenosyl-L-methionine</keyword>
<name>A0ABR2W4F7_9FUNG</name>
<evidence type="ECO:0000256" key="3">
    <source>
        <dbReference type="ARBA" id="ARBA00022679"/>
    </source>
</evidence>